<comment type="similarity">
    <text evidence="2">Belongs to the gamma-BBH/TMLD family.</text>
</comment>
<dbReference type="PANTHER" id="PTHR10696">
    <property type="entry name" value="GAMMA-BUTYROBETAINE HYDROXYLASE-RELATED"/>
    <property type="match status" value="1"/>
</dbReference>
<organism evidence="8">
    <name type="scientific">marine metagenome</name>
    <dbReference type="NCBI Taxonomy" id="408172"/>
    <lineage>
        <taxon>unclassified sequences</taxon>
        <taxon>metagenomes</taxon>
        <taxon>ecological metagenomes</taxon>
    </lineage>
</organism>
<dbReference type="SUPFAM" id="SSF51197">
    <property type="entry name" value="Clavaminate synthase-like"/>
    <property type="match status" value="1"/>
</dbReference>
<protein>
    <recommendedName>
        <fullName evidence="7">TauD/TfdA-like domain-containing protein</fullName>
    </recommendedName>
</protein>
<dbReference type="PANTHER" id="PTHR10696:SF25">
    <property type="entry name" value="OXIDOREDUCTASE AIM17-RELATED"/>
    <property type="match status" value="1"/>
</dbReference>
<dbReference type="Gene3D" id="3.30.2020.30">
    <property type="match status" value="1"/>
</dbReference>
<dbReference type="EMBL" id="UINC01096393">
    <property type="protein sequence ID" value="SVC53236.1"/>
    <property type="molecule type" value="Genomic_DNA"/>
</dbReference>
<dbReference type="InterPro" id="IPR038492">
    <property type="entry name" value="GBBH-like_N_sf"/>
</dbReference>
<dbReference type="InterPro" id="IPR050411">
    <property type="entry name" value="AlphaKG_dependent_hydroxylases"/>
</dbReference>
<evidence type="ECO:0000259" key="7">
    <source>
        <dbReference type="Pfam" id="PF02668"/>
    </source>
</evidence>
<dbReference type="InterPro" id="IPR003819">
    <property type="entry name" value="TauD/TfdA-like"/>
</dbReference>
<feature type="domain" description="TauD/TfdA-like" evidence="7">
    <location>
        <begin position="138"/>
        <end position="355"/>
    </location>
</feature>
<evidence type="ECO:0000256" key="1">
    <source>
        <dbReference type="ARBA" id="ARBA00001954"/>
    </source>
</evidence>
<keyword evidence="4" id="KW-0223">Dioxygenase</keyword>
<dbReference type="GO" id="GO:0051213">
    <property type="term" value="F:dioxygenase activity"/>
    <property type="evidence" value="ECO:0007669"/>
    <property type="project" value="UniProtKB-KW"/>
</dbReference>
<dbReference type="GO" id="GO:0046872">
    <property type="term" value="F:metal ion binding"/>
    <property type="evidence" value="ECO:0007669"/>
    <property type="project" value="UniProtKB-KW"/>
</dbReference>
<evidence type="ECO:0000256" key="5">
    <source>
        <dbReference type="ARBA" id="ARBA00023002"/>
    </source>
</evidence>
<dbReference type="Gene3D" id="3.60.130.10">
    <property type="entry name" value="Clavaminate synthase-like"/>
    <property type="match status" value="1"/>
</dbReference>
<keyword evidence="3" id="KW-0479">Metal-binding</keyword>
<evidence type="ECO:0000256" key="6">
    <source>
        <dbReference type="ARBA" id="ARBA00023004"/>
    </source>
</evidence>
<comment type="cofactor">
    <cofactor evidence="1">
        <name>Fe(2+)</name>
        <dbReference type="ChEBI" id="CHEBI:29033"/>
    </cofactor>
</comment>
<dbReference type="Pfam" id="PF02668">
    <property type="entry name" value="TauD"/>
    <property type="match status" value="1"/>
</dbReference>
<keyword evidence="6" id="KW-0408">Iron</keyword>
<evidence type="ECO:0000256" key="2">
    <source>
        <dbReference type="ARBA" id="ARBA00008654"/>
    </source>
</evidence>
<evidence type="ECO:0000256" key="3">
    <source>
        <dbReference type="ARBA" id="ARBA00022723"/>
    </source>
</evidence>
<reference evidence="8" key="1">
    <citation type="submission" date="2018-05" db="EMBL/GenBank/DDBJ databases">
        <authorList>
            <person name="Lanie J.A."/>
            <person name="Ng W.-L."/>
            <person name="Kazmierczak K.M."/>
            <person name="Andrzejewski T.M."/>
            <person name="Davidsen T.M."/>
            <person name="Wayne K.J."/>
            <person name="Tettelin H."/>
            <person name="Glass J.I."/>
            <person name="Rusch D."/>
            <person name="Podicherti R."/>
            <person name="Tsui H.-C.T."/>
            <person name="Winkler M.E."/>
        </authorList>
    </citation>
    <scope>NUCLEOTIDE SEQUENCE</scope>
</reference>
<dbReference type="AlphaFoldDB" id="A0A382MWT2"/>
<gene>
    <name evidence="8" type="ORF">METZ01_LOCUS306090</name>
</gene>
<sequence length="356" mass="40553">MTNAIPSSPALTADEITYEIRHGRDAQNPQVFARINGELKHLPALWLRERAQSNDQINEINRQRLFNPHQLPLVLKLIKVKWCGDDQKQLMILFSDGYEGAYNIEKLNHDLLPTQPLPIRKLWKSDLSYIPTYSWLELKDPHVTLAAVMDYLQFGFLIVSDTPLEKDSILKVGRHFGFIYSTNFGDYFEISSRPNSNDLAYSSVALTPHTDNPYREPAPGIQLLQCLLNETMGGLSTLVDSMACAEVLKQETPDGFKLLAEIPVKFEFNDAEESLSMLRPILALDAKGDMLGLHYSPRLDKLPLLEEQILQNYHHARNILAQLLLDPTFQITLRLKPGQCILFDNCRVLHGRTSFD</sequence>
<dbReference type="InterPro" id="IPR042098">
    <property type="entry name" value="TauD-like_sf"/>
</dbReference>
<feature type="non-terminal residue" evidence="8">
    <location>
        <position position="356"/>
    </location>
</feature>
<keyword evidence="5" id="KW-0560">Oxidoreductase</keyword>
<accession>A0A382MWT2</accession>
<proteinExistence type="inferred from homology"/>
<dbReference type="GO" id="GO:0045329">
    <property type="term" value="P:carnitine biosynthetic process"/>
    <property type="evidence" value="ECO:0007669"/>
    <property type="project" value="TreeGrafter"/>
</dbReference>
<evidence type="ECO:0000256" key="4">
    <source>
        <dbReference type="ARBA" id="ARBA00022964"/>
    </source>
</evidence>
<name>A0A382MWT2_9ZZZZ</name>
<evidence type="ECO:0000313" key="8">
    <source>
        <dbReference type="EMBL" id="SVC53236.1"/>
    </source>
</evidence>
<dbReference type="GO" id="GO:0005739">
    <property type="term" value="C:mitochondrion"/>
    <property type="evidence" value="ECO:0007669"/>
    <property type="project" value="TreeGrafter"/>
</dbReference>